<name>A0ABP7H6B2_9FLAO</name>
<protein>
    <submittedName>
        <fullName evidence="1">Uncharacterized protein</fullName>
    </submittedName>
</protein>
<sequence length="128" mass="14839">MLSQIRNSVFTKILWGIMGLYMLNISVDPADPNPEHIPEDLTFNDQESIIEIIIEKVLGYEDAIKEYDDYDTEDHNTKTNVKIDLATHYIVDNNLNQSFIEIKKHKFPEYTTNLTKGFLKLDIPPPKV</sequence>
<evidence type="ECO:0000313" key="2">
    <source>
        <dbReference type="Proteomes" id="UP001501456"/>
    </source>
</evidence>
<accession>A0ABP7H6B2</accession>
<evidence type="ECO:0000313" key="1">
    <source>
        <dbReference type="EMBL" id="GAA3784126.1"/>
    </source>
</evidence>
<organism evidence="1 2">
    <name type="scientific">Corallibacter vietnamensis</name>
    <dbReference type="NCBI Taxonomy" id="904130"/>
    <lineage>
        <taxon>Bacteria</taxon>
        <taxon>Pseudomonadati</taxon>
        <taxon>Bacteroidota</taxon>
        <taxon>Flavobacteriia</taxon>
        <taxon>Flavobacteriales</taxon>
        <taxon>Flavobacteriaceae</taxon>
        <taxon>Corallibacter</taxon>
    </lineage>
</organism>
<keyword evidence="2" id="KW-1185">Reference proteome</keyword>
<gene>
    <name evidence="1" type="ORF">GCM10022271_15590</name>
</gene>
<dbReference type="RefSeq" id="WP_344729053.1">
    <property type="nucleotide sequence ID" value="NZ_BAABBI010000001.1"/>
</dbReference>
<proteinExistence type="predicted"/>
<dbReference type="EMBL" id="BAABBI010000001">
    <property type="protein sequence ID" value="GAA3784126.1"/>
    <property type="molecule type" value="Genomic_DNA"/>
</dbReference>
<comment type="caution">
    <text evidence="1">The sequence shown here is derived from an EMBL/GenBank/DDBJ whole genome shotgun (WGS) entry which is preliminary data.</text>
</comment>
<dbReference type="Proteomes" id="UP001501456">
    <property type="component" value="Unassembled WGS sequence"/>
</dbReference>
<reference evidence="2" key="1">
    <citation type="journal article" date="2019" name="Int. J. Syst. Evol. Microbiol.">
        <title>The Global Catalogue of Microorganisms (GCM) 10K type strain sequencing project: providing services to taxonomists for standard genome sequencing and annotation.</title>
        <authorList>
            <consortium name="The Broad Institute Genomics Platform"/>
            <consortium name="The Broad Institute Genome Sequencing Center for Infectious Disease"/>
            <person name="Wu L."/>
            <person name="Ma J."/>
        </authorList>
    </citation>
    <scope>NUCLEOTIDE SEQUENCE [LARGE SCALE GENOMIC DNA]</scope>
    <source>
        <strain evidence="2">JCM 17525</strain>
    </source>
</reference>